<name>A0A2I1G984_9GLOM</name>
<dbReference type="EMBL" id="LLXI01000239">
    <property type="protein sequence ID" value="PKY43188.1"/>
    <property type="molecule type" value="Genomic_DNA"/>
</dbReference>
<dbReference type="Proteomes" id="UP000234323">
    <property type="component" value="Unassembled WGS sequence"/>
</dbReference>
<comment type="caution">
    <text evidence="1">The sequence shown here is derived from an EMBL/GenBank/DDBJ whole genome shotgun (WGS) entry which is preliminary data.</text>
</comment>
<protein>
    <submittedName>
        <fullName evidence="1">Uncharacterized protein</fullName>
    </submittedName>
</protein>
<sequence length="144" mass="16882">MEKIHTGKSSYKRAGIEGELKWQEASYIIKELNDYIDNFTEKMLKNRMIIDPQKREFIDAGLKNKLNQDDAPTEVETRYIQVEGLIQHLLDDYSMSGIANVITTIFRVPFGQGLVTTLRTSHNETFNRKILKYLDKRIDYWASY</sequence>
<organism evidence="1 2">
    <name type="scientific">Rhizophagus irregularis</name>
    <dbReference type="NCBI Taxonomy" id="588596"/>
    <lineage>
        <taxon>Eukaryota</taxon>
        <taxon>Fungi</taxon>
        <taxon>Fungi incertae sedis</taxon>
        <taxon>Mucoromycota</taxon>
        <taxon>Glomeromycotina</taxon>
        <taxon>Glomeromycetes</taxon>
        <taxon>Glomerales</taxon>
        <taxon>Glomeraceae</taxon>
        <taxon>Rhizophagus</taxon>
    </lineage>
</organism>
<feature type="non-terminal residue" evidence="1">
    <location>
        <position position="144"/>
    </location>
</feature>
<keyword evidence="2" id="KW-1185">Reference proteome</keyword>
<dbReference type="AlphaFoldDB" id="A0A2I1G984"/>
<proteinExistence type="predicted"/>
<accession>A0A2I1G984</accession>
<reference evidence="1 2" key="1">
    <citation type="submission" date="2015-10" db="EMBL/GenBank/DDBJ databases">
        <title>Genome analyses suggest a sexual origin of heterokaryosis in a supposedly ancient asexual fungus.</title>
        <authorList>
            <person name="Ropars J."/>
            <person name="Sedzielewska K."/>
            <person name="Noel J."/>
            <person name="Charron P."/>
            <person name="Farinelli L."/>
            <person name="Marton T."/>
            <person name="Kruger M."/>
            <person name="Pelin A."/>
            <person name="Brachmann A."/>
            <person name="Corradi N."/>
        </authorList>
    </citation>
    <scope>NUCLEOTIDE SEQUENCE [LARGE SCALE GENOMIC DNA]</scope>
    <source>
        <strain evidence="1 2">A4</strain>
    </source>
</reference>
<evidence type="ECO:0000313" key="2">
    <source>
        <dbReference type="Proteomes" id="UP000234323"/>
    </source>
</evidence>
<evidence type="ECO:0000313" key="1">
    <source>
        <dbReference type="EMBL" id="PKY43188.1"/>
    </source>
</evidence>
<gene>
    <name evidence="1" type="ORF">RhiirA4_457138</name>
</gene>